<sequence>MTETTDRLALPLLNAAQAQKEMYHNEALVRLDLLTQAAAEGVGANTPPIDPQPGRCWIIGDAPEGAWRGRAGEVAGWTEGGWRFVTPREGMRLWLGRGAGHALFTNGGWRAGEVHGRLIVEGQQVIGARAAAIPEPEGGTVVDAAARAAISAVLVALRAHGLIEEGGL</sequence>
<dbReference type="Pfam" id="PF10983">
    <property type="entry name" value="DUF2793"/>
    <property type="match status" value="1"/>
</dbReference>
<comment type="caution">
    <text evidence="1">The sequence shown here is derived from an EMBL/GenBank/DDBJ whole genome shotgun (WGS) entry which is preliminary data.</text>
</comment>
<dbReference type="Proteomes" id="UP000564677">
    <property type="component" value="Unassembled WGS sequence"/>
</dbReference>
<keyword evidence="2" id="KW-1185">Reference proteome</keyword>
<accession>A0A7X5V176</accession>
<dbReference type="InterPro" id="IPR021251">
    <property type="entry name" value="DUF2793"/>
</dbReference>
<evidence type="ECO:0000313" key="1">
    <source>
        <dbReference type="EMBL" id="NIJ66034.1"/>
    </source>
</evidence>
<evidence type="ECO:0008006" key="3">
    <source>
        <dbReference type="Google" id="ProtNLM"/>
    </source>
</evidence>
<proteinExistence type="predicted"/>
<dbReference type="RefSeq" id="WP_167300327.1">
    <property type="nucleotide sequence ID" value="NZ_JAASQV010000002.1"/>
</dbReference>
<organism evidence="1 2">
    <name type="scientific">Sphingomonas leidyi</name>
    <dbReference type="NCBI Taxonomy" id="68569"/>
    <lineage>
        <taxon>Bacteria</taxon>
        <taxon>Pseudomonadati</taxon>
        <taxon>Pseudomonadota</taxon>
        <taxon>Alphaproteobacteria</taxon>
        <taxon>Sphingomonadales</taxon>
        <taxon>Sphingomonadaceae</taxon>
        <taxon>Sphingomonas</taxon>
    </lineage>
</organism>
<name>A0A7X5V176_9SPHN</name>
<dbReference type="AlphaFoldDB" id="A0A7X5V176"/>
<gene>
    <name evidence="1" type="ORF">FHR20_002996</name>
</gene>
<protein>
    <recommendedName>
        <fullName evidence="3">DUF2793 domain-containing protein</fullName>
    </recommendedName>
</protein>
<dbReference type="EMBL" id="JAASQV010000002">
    <property type="protein sequence ID" value="NIJ66034.1"/>
    <property type="molecule type" value="Genomic_DNA"/>
</dbReference>
<evidence type="ECO:0000313" key="2">
    <source>
        <dbReference type="Proteomes" id="UP000564677"/>
    </source>
</evidence>
<reference evidence="1 2" key="1">
    <citation type="submission" date="2020-03" db="EMBL/GenBank/DDBJ databases">
        <title>Genomic Encyclopedia of Type Strains, Phase IV (KMG-IV): sequencing the most valuable type-strain genomes for metagenomic binning, comparative biology and taxonomic classification.</title>
        <authorList>
            <person name="Goeker M."/>
        </authorList>
    </citation>
    <scope>NUCLEOTIDE SEQUENCE [LARGE SCALE GENOMIC DNA]</scope>
    <source>
        <strain evidence="1 2">DSM 4733</strain>
    </source>
</reference>